<dbReference type="SMART" id="SM00481">
    <property type="entry name" value="POLIIIAc"/>
    <property type="match status" value="1"/>
</dbReference>
<sequence>MDAFTRRLLLRGAAAGAAALGGAAATGTPATARTAARTRPGQRLTLTTTVVGTGSYAQLPFPVPRGVQRIDVAMTKSSSQASLGIGLFDAHGPGYQSAGFRGVYGEERAAFHVSTADASPAFVPGHMPAGTWTVLIPVFKAPVPTTVTVTVDLSFDPQGAPFRPGPEPGVVLDAPGWYRGDLHCHTTASSDAWASGSAMTPAEWATACRAAGLDYVAMTDHNVISQNYFLARDAGADMLLMPGEEMTNWFHGHATVSGLEVGQWLDFRQSPLGAPLPTGGARIREFISVAESMGAYVAAAHPLGAHLSWQFMADAEADPRSRTHGFEVWTGPWQADDEASLAAWDTMLNSGWRTVANGGSDLHGVRNDGGFAVGKPTTVVYSARLAKRDIITALKAGRCFITRDPNGVEVYLTATAPGQETYVGGSVYGAAGDPVTIRVRVRQAGGMRLILVANGSPVDVVPVASDDQAVEVTIPVPPGGGYVRAEVRGIPRRVPDNPAANEGDMEALTNPIFLSDGPVPAEHRAERAPAPDQPGPRRQTA</sequence>
<feature type="domain" description="Polymerase/histidinol phosphatase N-terminal" evidence="2">
    <location>
        <begin position="180"/>
        <end position="250"/>
    </location>
</feature>
<dbReference type="OrthoDB" id="9804333at2"/>
<dbReference type="PROSITE" id="PS51318">
    <property type="entry name" value="TAT"/>
    <property type="match status" value="1"/>
</dbReference>
<dbReference type="EMBL" id="VFOQ01000001">
    <property type="protein sequence ID" value="TQL58942.1"/>
    <property type="molecule type" value="Genomic_DNA"/>
</dbReference>
<organism evidence="3 4">
    <name type="scientific">Oryzihumus leptocrescens</name>
    <dbReference type="NCBI Taxonomy" id="297536"/>
    <lineage>
        <taxon>Bacteria</taxon>
        <taxon>Bacillati</taxon>
        <taxon>Actinomycetota</taxon>
        <taxon>Actinomycetes</taxon>
        <taxon>Micrococcales</taxon>
        <taxon>Intrasporangiaceae</taxon>
        <taxon>Oryzihumus</taxon>
    </lineage>
</organism>
<evidence type="ECO:0000256" key="1">
    <source>
        <dbReference type="SAM" id="MobiDB-lite"/>
    </source>
</evidence>
<evidence type="ECO:0000313" key="3">
    <source>
        <dbReference type="EMBL" id="TQL58942.1"/>
    </source>
</evidence>
<dbReference type="InterPro" id="IPR003141">
    <property type="entry name" value="Pol/His_phosphatase_N"/>
</dbReference>
<dbReference type="GO" id="GO:0035312">
    <property type="term" value="F:5'-3' DNA exonuclease activity"/>
    <property type="evidence" value="ECO:0007669"/>
    <property type="project" value="TreeGrafter"/>
</dbReference>
<name>A0A542ZF17_9MICO</name>
<dbReference type="SUPFAM" id="SSF89550">
    <property type="entry name" value="PHP domain-like"/>
    <property type="match status" value="1"/>
</dbReference>
<dbReference type="InterPro" id="IPR052018">
    <property type="entry name" value="PHP_domain"/>
</dbReference>
<protein>
    <recommendedName>
        <fullName evidence="2">Polymerase/histidinol phosphatase N-terminal domain-containing protein</fullName>
    </recommendedName>
</protein>
<feature type="region of interest" description="Disordered" evidence="1">
    <location>
        <begin position="493"/>
        <end position="541"/>
    </location>
</feature>
<comment type="caution">
    <text evidence="3">The sequence shown here is derived from an EMBL/GenBank/DDBJ whole genome shotgun (WGS) entry which is preliminary data.</text>
</comment>
<keyword evidence="4" id="KW-1185">Reference proteome</keyword>
<reference evidence="3 4" key="1">
    <citation type="submission" date="2019-06" db="EMBL/GenBank/DDBJ databases">
        <title>Sequencing the genomes of 1000 actinobacteria strains.</title>
        <authorList>
            <person name="Klenk H.-P."/>
        </authorList>
    </citation>
    <scope>NUCLEOTIDE SEQUENCE [LARGE SCALE GENOMIC DNA]</scope>
    <source>
        <strain evidence="3 4">DSM 18082</strain>
    </source>
</reference>
<evidence type="ECO:0000259" key="2">
    <source>
        <dbReference type="SMART" id="SM00481"/>
    </source>
</evidence>
<dbReference type="PANTHER" id="PTHR42924">
    <property type="entry name" value="EXONUCLEASE"/>
    <property type="match status" value="1"/>
</dbReference>
<dbReference type="AlphaFoldDB" id="A0A542ZF17"/>
<dbReference type="InterPro" id="IPR006311">
    <property type="entry name" value="TAT_signal"/>
</dbReference>
<dbReference type="PANTHER" id="PTHR42924:SF3">
    <property type="entry name" value="POLYMERASE_HISTIDINOL PHOSPHATASE N-TERMINAL DOMAIN-CONTAINING PROTEIN"/>
    <property type="match status" value="1"/>
</dbReference>
<dbReference type="Gene3D" id="3.20.20.140">
    <property type="entry name" value="Metal-dependent hydrolases"/>
    <property type="match status" value="1"/>
</dbReference>
<evidence type="ECO:0000313" key="4">
    <source>
        <dbReference type="Proteomes" id="UP000319514"/>
    </source>
</evidence>
<dbReference type="RefSeq" id="WP_141787022.1">
    <property type="nucleotide sequence ID" value="NZ_BAAAKX010000003.1"/>
</dbReference>
<dbReference type="Proteomes" id="UP000319514">
    <property type="component" value="Unassembled WGS sequence"/>
</dbReference>
<proteinExistence type="predicted"/>
<dbReference type="InterPro" id="IPR016195">
    <property type="entry name" value="Pol/histidinol_Pase-like"/>
</dbReference>
<dbReference type="GO" id="GO:0004534">
    <property type="term" value="F:5'-3' RNA exonuclease activity"/>
    <property type="evidence" value="ECO:0007669"/>
    <property type="project" value="TreeGrafter"/>
</dbReference>
<dbReference type="CDD" id="cd07432">
    <property type="entry name" value="PHP_HisPPase"/>
    <property type="match status" value="1"/>
</dbReference>
<accession>A0A542ZF17</accession>
<dbReference type="NCBIfam" id="NF038032">
    <property type="entry name" value="CehA_McbA_metalo"/>
    <property type="match status" value="1"/>
</dbReference>
<gene>
    <name evidence="3" type="ORF">FB474_0285</name>
</gene>